<proteinExistence type="predicted"/>
<feature type="signal peptide" evidence="1">
    <location>
        <begin position="1"/>
        <end position="27"/>
    </location>
</feature>
<accession>A0ABQ4T261</accession>
<gene>
    <name evidence="2" type="ORF">AOPFMNJM_3594</name>
</gene>
<feature type="chain" id="PRO_5047010935" evidence="1">
    <location>
        <begin position="28"/>
        <end position="123"/>
    </location>
</feature>
<comment type="caution">
    <text evidence="2">The sequence shown here is derived from an EMBL/GenBank/DDBJ whole genome shotgun (WGS) entry which is preliminary data.</text>
</comment>
<dbReference type="InterPro" id="IPR036444">
    <property type="entry name" value="PLipase_A2_dom_sf"/>
</dbReference>
<evidence type="ECO:0000256" key="1">
    <source>
        <dbReference type="SAM" id="SignalP"/>
    </source>
</evidence>
<dbReference type="RefSeq" id="WP_238277840.1">
    <property type="nucleotide sequence ID" value="NZ_BPQR01000068.1"/>
</dbReference>
<dbReference type="SUPFAM" id="SSF48619">
    <property type="entry name" value="Phospholipase A2, PLA2"/>
    <property type="match status" value="1"/>
</dbReference>
<keyword evidence="3" id="KW-1185">Reference proteome</keyword>
<name>A0ABQ4T261_9HYPH</name>
<evidence type="ECO:0000313" key="3">
    <source>
        <dbReference type="Proteomes" id="UP001055102"/>
    </source>
</evidence>
<dbReference type="Gene3D" id="1.20.90.10">
    <property type="entry name" value="Phospholipase A2 domain"/>
    <property type="match status" value="1"/>
</dbReference>
<evidence type="ECO:0000313" key="2">
    <source>
        <dbReference type="EMBL" id="GJE08258.1"/>
    </source>
</evidence>
<dbReference type="EMBL" id="BPQR01000068">
    <property type="protein sequence ID" value="GJE08258.1"/>
    <property type="molecule type" value="Genomic_DNA"/>
</dbReference>
<reference evidence="2" key="1">
    <citation type="journal article" date="2021" name="Front. Microbiol.">
        <title>Comprehensive Comparative Genomics and Phenotyping of Methylobacterium Species.</title>
        <authorList>
            <person name="Alessa O."/>
            <person name="Ogura Y."/>
            <person name="Fujitani Y."/>
            <person name="Takami H."/>
            <person name="Hayashi T."/>
            <person name="Sahin N."/>
            <person name="Tani A."/>
        </authorList>
    </citation>
    <scope>NUCLEOTIDE SEQUENCE</scope>
    <source>
        <strain evidence="2">LMG 23639</strain>
    </source>
</reference>
<organism evidence="2 3">
    <name type="scientific">Methylobacterium jeotgali</name>
    <dbReference type="NCBI Taxonomy" id="381630"/>
    <lineage>
        <taxon>Bacteria</taxon>
        <taxon>Pseudomonadati</taxon>
        <taxon>Pseudomonadota</taxon>
        <taxon>Alphaproteobacteria</taxon>
        <taxon>Hyphomicrobiales</taxon>
        <taxon>Methylobacteriaceae</taxon>
        <taxon>Methylobacterium</taxon>
    </lineage>
</organism>
<protein>
    <submittedName>
        <fullName evidence="2">Uncharacterized protein</fullName>
    </submittedName>
</protein>
<dbReference type="Proteomes" id="UP001055102">
    <property type="component" value="Unassembled WGS sequence"/>
</dbReference>
<sequence length="123" mass="12715">MSALVRLLSSGACAAGLALLLTGPAPAQETPYIDLQRGALLIHGNFCGPGNRGPGHPPIDALDLACMHHDACTPPPGRLAHCACNDRLNLEASAVVRDPATPRDVRGTAQFIADGAMLLPCED</sequence>
<keyword evidence="1" id="KW-0732">Signal</keyword>
<reference evidence="2" key="2">
    <citation type="submission" date="2021-08" db="EMBL/GenBank/DDBJ databases">
        <authorList>
            <person name="Tani A."/>
            <person name="Ola A."/>
            <person name="Ogura Y."/>
            <person name="Katsura K."/>
            <person name="Hayashi T."/>
        </authorList>
    </citation>
    <scope>NUCLEOTIDE SEQUENCE</scope>
    <source>
        <strain evidence="2">LMG 23639</strain>
    </source>
</reference>